<organism evidence="1 2">
    <name type="scientific">Funneliformis geosporum</name>
    <dbReference type="NCBI Taxonomy" id="1117311"/>
    <lineage>
        <taxon>Eukaryota</taxon>
        <taxon>Fungi</taxon>
        <taxon>Fungi incertae sedis</taxon>
        <taxon>Mucoromycota</taxon>
        <taxon>Glomeromycotina</taxon>
        <taxon>Glomeromycetes</taxon>
        <taxon>Glomerales</taxon>
        <taxon>Glomeraceae</taxon>
        <taxon>Funneliformis</taxon>
    </lineage>
</organism>
<evidence type="ECO:0000313" key="1">
    <source>
        <dbReference type="EMBL" id="CAI2194417.1"/>
    </source>
</evidence>
<comment type="caution">
    <text evidence="1">The sequence shown here is derived from an EMBL/GenBank/DDBJ whole genome shotgun (WGS) entry which is preliminary data.</text>
</comment>
<dbReference type="EMBL" id="CAMKVN010010867">
    <property type="protein sequence ID" value="CAI2194417.1"/>
    <property type="molecule type" value="Genomic_DNA"/>
</dbReference>
<keyword evidence="2" id="KW-1185">Reference proteome</keyword>
<dbReference type="AlphaFoldDB" id="A0A9W4X8P8"/>
<dbReference type="Proteomes" id="UP001153678">
    <property type="component" value="Unassembled WGS sequence"/>
</dbReference>
<sequence>IAIRTKWTYPLTKYDSTSIAIGLKKLFNFQKCLLTWFKKDLMMNRDVEFHSNIIRLINKYGINILITNSKENMNIIERFNKTLQEWLSIIQDTVDMRLPLSERC</sequence>
<protein>
    <submittedName>
        <fullName evidence="1">12527_t:CDS:1</fullName>
    </submittedName>
</protein>
<dbReference type="Gene3D" id="3.30.420.10">
    <property type="entry name" value="Ribonuclease H-like superfamily/Ribonuclease H"/>
    <property type="match status" value="1"/>
</dbReference>
<accession>A0A9W4X8P8</accession>
<gene>
    <name evidence="1" type="ORF">FWILDA_LOCUS16567</name>
</gene>
<dbReference type="InterPro" id="IPR036397">
    <property type="entry name" value="RNaseH_sf"/>
</dbReference>
<evidence type="ECO:0000313" key="2">
    <source>
        <dbReference type="Proteomes" id="UP001153678"/>
    </source>
</evidence>
<reference evidence="1" key="1">
    <citation type="submission" date="2022-08" db="EMBL/GenBank/DDBJ databases">
        <authorList>
            <person name="Kallberg Y."/>
            <person name="Tangrot J."/>
            <person name="Rosling A."/>
        </authorList>
    </citation>
    <scope>NUCLEOTIDE SEQUENCE</scope>
    <source>
        <strain evidence="1">Wild A</strain>
    </source>
</reference>
<dbReference type="GO" id="GO:0003676">
    <property type="term" value="F:nucleic acid binding"/>
    <property type="evidence" value="ECO:0007669"/>
    <property type="project" value="InterPro"/>
</dbReference>
<name>A0A9W4X8P8_9GLOM</name>
<feature type="non-terminal residue" evidence="1">
    <location>
        <position position="1"/>
    </location>
</feature>
<proteinExistence type="predicted"/>
<dbReference type="OrthoDB" id="2425196at2759"/>